<dbReference type="AlphaFoldDB" id="A0A1M4TC14"/>
<organism evidence="14 15">
    <name type="scientific">Clostridium fallax</name>
    <dbReference type="NCBI Taxonomy" id="1533"/>
    <lineage>
        <taxon>Bacteria</taxon>
        <taxon>Bacillati</taxon>
        <taxon>Bacillota</taxon>
        <taxon>Clostridia</taxon>
        <taxon>Eubacteriales</taxon>
        <taxon>Clostridiaceae</taxon>
        <taxon>Clostridium</taxon>
    </lineage>
</organism>
<evidence type="ECO:0000256" key="1">
    <source>
        <dbReference type="ARBA" id="ARBA00001966"/>
    </source>
</evidence>
<dbReference type="InterPro" id="IPR058240">
    <property type="entry name" value="rSAM_sf"/>
</dbReference>
<dbReference type="GO" id="GO:0004748">
    <property type="term" value="F:ribonucleoside-diphosphate reductase activity, thioredoxin disulfide as acceptor"/>
    <property type="evidence" value="ECO:0007669"/>
    <property type="project" value="TreeGrafter"/>
</dbReference>
<reference evidence="14 15" key="1">
    <citation type="submission" date="2016-11" db="EMBL/GenBank/DDBJ databases">
        <authorList>
            <person name="Jaros S."/>
            <person name="Januszkiewicz K."/>
            <person name="Wedrychowicz H."/>
        </authorList>
    </citation>
    <scope>NUCLEOTIDE SEQUENCE [LARGE SCALE GENOMIC DNA]</scope>
    <source>
        <strain evidence="14 15">DSM 2631</strain>
    </source>
</reference>
<evidence type="ECO:0000256" key="7">
    <source>
        <dbReference type="ARBA" id="ARBA00022723"/>
    </source>
</evidence>
<evidence type="ECO:0000256" key="8">
    <source>
        <dbReference type="ARBA" id="ARBA00023002"/>
    </source>
</evidence>
<comment type="function">
    <text evidence="2 12">Activation of anaerobic ribonucleoside-triphosphate reductase under anaerobic conditions by generation of an organic free radical, using S-adenosylmethionine and reduced flavodoxin as cosubstrates to produce 5'-deoxy-adenosine.</text>
</comment>
<dbReference type="GO" id="GO:0043365">
    <property type="term" value="F:[formate-C-acetyltransferase]-activating enzyme activity"/>
    <property type="evidence" value="ECO:0007669"/>
    <property type="project" value="InterPro"/>
</dbReference>
<dbReference type="NCBIfam" id="TIGR02491">
    <property type="entry name" value="NrdG"/>
    <property type="match status" value="1"/>
</dbReference>
<evidence type="ECO:0000313" key="14">
    <source>
        <dbReference type="EMBL" id="SHE42006.1"/>
    </source>
</evidence>
<accession>A0A1M4TC14</accession>
<dbReference type="InterPro" id="IPR034457">
    <property type="entry name" value="Organic_radical-activating"/>
</dbReference>
<evidence type="ECO:0000256" key="5">
    <source>
        <dbReference type="ARBA" id="ARBA00022485"/>
    </source>
</evidence>
<keyword evidence="7" id="KW-0479">Metal-binding</keyword>
<dbReference type="SFLD" id="SFLDS00029">
    <property type="entry name" value="Radical_SAM"/>
    <property type="match status" value="1"/>
</dbReference>
<name>A0A1M4TC14_9CLOT</name>
<dbReference type="CDD" id="cd01335">
    <property type="entry name" value="Radical_SAM"/>
    <property type="match status" value="1"/>
</dbReference>
<comment type="cofactor">
    <cofactor evidence="1">
        <name>[4Fe-4S] cluster</name>
        <dbReference type="ChEBI" id="CHEBI:49883"/>
    </cofactor>
</comment>
<dbReference type="SFLD" id="SFLDG01066">
    <property type="entry name" value="organic_radical-activating_enz"/>
    <property type="match status" value="1"/>
</dbReference>
<proteinExistence type="inferred from homology"/>
<dbReference type="GO" id="GO:0051539">
    <property type="term" value="F:4 iron, 4 sulfur cluster binding"/>
    <property type="evidence" value="ECO:0007669"/>
    <property type="project" value="UniProtKB-KW"/>
</dbReference>
<evidence type="ECO:0000256" key="4">
    <source>
        <dbReference type="ARBA" id="ARBA00014281"/>
    </source>
</evidence>
<dbReference type="GO" id="GO:0046872">
    <property type="term" value="F:metal ion binding"/>
    <property type="evidence" value="ECO:0007669"/>
    <property type="project" value="UniProtKB-KW"/>
</dbReference>
<dbReference type="PIRSF" id="PIRSF000368">
    <property type="entry name" value="NrdG"/>
    <property type="match status" value="1"/>
</dbReference>
<dbReference type="EC" id="1.97.1.-" evidence="12"/>
<evidence type="ECO:0000259" key="13">
    <source>
        <dbReference type="PROSITE" id="PS51918"/>
    </source>
</evidence>
<dbReference type="InterPro" id="IPR007197">
    <property type="entry name" value="rSAM"/>
</dbReference>
<dbReference type="SFLD" id="SFLDG01063">
    <property type="entry name" value="activating_enzymes__group_1"/>
    <property type="match status" value="1"/>
</dbReference>
<dbReference type="InterPro" id="IPR001989">
    <property type="entry name" value="Radical_activat_CS"/>
</dbReference>
<evidence type="ECO:0000256" key="10">
    <source>
        <dbReference type="ARBA" id="ARBA00023014"/>
    </source>
</evidence>
<dbReference type="STRING" id="1533.SAMN05443638_102119"/>
<dbReference type="SFLD" id="SFLDF00299">
    <property type="entry name" value="anaerobic_ribonucleoside-triph"/>
    <property type="match status" value="1"/>
</dbReference>
<dbReference type="PROSITE" id="PS51918">
    <property type="entry name" value="RADICAL_SAM"/>
    <property type="match status" value="1"/>
</dbReference>
<dbReference type="EMBL" id="FQVM01000002">
    <property type="protein sequence ID" value="SHE42006.1"/>
    <property type="molecule type" value="Genomic_DNA"/>
</dbReference>
<dbReference type="InterPro" id="IPR012837">
    <property type="entry name" value="NrdG"/>
</dbReference>
<keyword evidence="15" id="KW-1185">Reference proteome</keyword>
<evidence type="ECO:0000256" key="12">
    <source>
        <dbReference type="PIRNR" id="PIRNR000368"/>
    </source>
</evidence>
<keyword evidence="10" id="KW-0411">Iron-sulfur</keyword>
<keyword evidence="6" id="KW-0949">S-adenosyl-L-methionine</keyword>
<dbReference type="Proteomes" id="UP000184035">
    <property type="component" value="Unassembled WGS sequence"/>
</dbReference>
<protein>
    <recommendedName>
        <fullName evidence="4 12">Anaerobic ribonucleoside-triphosphate reductase-activating protein</fullName>
        <ecNumber evidence="12">1.97.1.-</ecNumber>
    </recommendedName>
</protein>
<evidence type="ECO:0000256" key="9">
    <source>
        <dbReference type="ARBA" id="ARBA00023004"/>
    </source>
</evidence>
<dbReference type="SUPFAM" id="SSF102114">
    <property type="entry name" value="Radical SAM enzymes"/>
    <property type="match status" value="1"/>
</dbReference>
<evidence type="ECO:0000256" key="2">
    <source>
        <dbReference type="ARBA" id="ARBA00003852"/>
    </source>
</evidence>
<evidence type="ECO:0000256" key="11">
    <source>
        <dbReference type="ARBA" id="ARBA00047365"/>
    </source>
</evidence>
<dbReference type="PANTHER" id="PTHR30352">
    <property type="entry name" value="PYRUVATE FORMATE-LYASE-ACTIVATING ENZYME"/>
    <property type="match status" value="1"/>
</dbReference>
<dbReference type="Gene3D" id="3.20.20.70">
    <property type="entry name" value="Aldolase class I"/>
    <property type="match status" value="1"/>
</dbReference>
<dbReference type="Pfam" id="PF13353">
    <property type="entry name" value="Fer4_12"/>
    <property type="match status" value="1"/>
</dbReference>
<keyword evidence="8 12" id="KW-0560">Oxidoreductase</keyword>
<comment type="catalytic activity">
    <reaction evidence="11">
        <text>glycyl-[protein] + reduced [flavodoxin] + S-adenosyl-L-methionine = glycin-2-yl radical-[protein] + semiquinone [flavodoxin] + 5'-deoxyadenosine + L-methionine + H(+)</text>
        <dbReference type="Rhea" id="RHEA:61976"/>
        <dbReference type="Rhea" id="RHEA-COMP:10622"/>
        <dbReference type="Rhea" id="RHEA-COMP:14480"/>
        <dbReference type="Rhea" id="RHEA-COMP:15993"/>
        <dbReference type="Rhea" id="RHEA-COMP:15994"/>
        <dbReference type="ChEBI" id="CHEBI:15378"/>
        <dbReference type="ChEBI" id="CHEBI:17319"/>
        <dbReference type="ChEBI" id="CHEBI:29947"/>
        <dbReference type="ChEBI" id="CHEBI:32722"/>
        <dbReference type="ChEBI" id="CHEBI:57618"/>
        <dbReference type="ChEBI" id="CHEBI:57844"/>
        <dbReference type="ChEBI" id="CHEBI:59789"/>
        <dbReference type="ChEBI" id="CHEBI:140311"/>
    </reaction>
</comment>
<evidence type="ECO:0000256" key="6">
    <source>
        <dbReference type="ARBA" id="ARBA00022691"/>
    </source>
</evidence>
<keyword evidence="5" id="KW-0004">4Fe-4S</keyword>
<evidence type="ECO:0000256" key="3">
    <source>
        <dbReference type="ARBA" id="ARBA00009777"/>
    </source>
</evidence>
<dbReference type="RefSeq" id="WP_423236778.1">
    <property type="nucleotide sequence ID" value="NZ_FQVM01000002.1"/>
</dbReference>
<comment type="similarity">
    <text evidence="3 12">Belongs to the organic radical-activating enzymes family.</text>
</comment>
<gene>
    <name evidence="14" type="ORF">SAMN05443638_102119</name>
</gene>
<evidence type="ECO:0000313" key="15">
    <source>
        <dbReference type="Proteomes" id="UP000184035"/>
    </source>
</evidence>
<feature type="domain" description="Radical SAM core" evidence="13">
    <location>
        <begin position="17"/>
        <end position="170"/>
    </location>
</feature>
<dbReference type="PROSITE" id="PS01087">
    <property type="entry name" value="RADICAL_ACTIVATING"/>
    <property type="match status" value="1"/>
</dbReference>
<keyword evidence="9" id="KW-0408">Iron</keyword>
<dbReference type="InterPro" id="IPR013785">
    <property type="entry name" value="Aldolase_TIM"/>
</dbReference>
<sequence length="170" mass="19570">MNNKELRLAGITYESLVNGPGIRRVFFAQGCKHNCKGCHNPETHDSNGGKIFNIDDLVREVKDDFIIKGVTFSGGDPFEQAEGFYYLAEELKKLKINIWCYTGYTFEYILKNKINRACWNKLLNSIDILVDGKFEEEKMNETLKFRGSSNQRIIDVKESIKLGRVITLDY</sequence>
<dbReference type="PANTHER" id="PTHR30352:SF2">
    <property type="entry name" value="ANAEROBIC RIBONUCLEOSIDE-TRIPHOSPHATE REDUCTASE-ACTIVATING PROTEIN"/>
    <property type="match status" value="1"/>
</dbReference>